<feature type="region of interest" description="Disordered" evidence="1">
    <location>
        <begin position="367"/>
        <end position="414"/>
    </location>
</feature>
<protein>
    <submittedName>
        <fullName evidence="2">Uncharacterized protein</fullName>
    </submittedName>
</protein>
<reference evidence="2" key="1">
    <citation type="submission" date="2022-01" db="EMBL/GenBank/DDBJ databases">
        <title>Genome Sequence Resource for Two Populations of Ditylenchus destructor, the Migratory Endoparasitic Phytonematode.</title>
        <authorList>
            <person name="Zhang H."/>
            <person name="Lin R."/>
            <person name="Xie B."/>
        </authorList>
    </citation>
    <scope>NUCLEOTIDE SEQUENCE</scope>
    <source>
        <strain evidence="2">BazhouSP</strain>
    </source>
</reference>
<feature type="compositionally biased region" description="Basic and acidic residues" evidence="1">
    <location>
        <begin position="557"/>
        <end position="581"/>
    </location>
</feature>
<evidence type="ECO:0000313" key="2">
    <source>
        <dbReference type="EMBL" id="KAI1711643.1"/>
    </source>
</evidence>
<feature type="region of interest" description="Disordered" evidence="1">
    <location>
        <begin position="428"/>
        <end position="494"/>
    </location>
</feature>
<evidence type="ECO:0000256" key="1">
    <source>
        <dbReference type="SAM" id="MobiDB-lite"/>
    </source>
</evidence>
<keyword evidence="3" id="KW-1185">Reference proteome</keyword>
<feature type="compositionally biased region" description="Polar residues" evidence="1">
    <location>
        <begin position="441"/>
        <end position="452"/>
    </location>
</feature>
<organism evidence="2 3">
    <name type="scientific">Ditylenchus destructor</name>
    <dbReference type="NCBI Taxonomy" id="166010"/>
    <lineage>
        <taxon>Eukaryota</taxon>
        <taxon>Metazoa</taxon>
        <taxon>Ecdysozoa</taxon>
        <taxon>Nematoda</taxon>
        <taxon>Chromadorea</taxon>
        <taxon>Rhabditida</taxon>
        <taxon>Tylenchina</taxon>
        <taxon>Tylenchomorpha</taxon>
        <taxon>Sphaerularioidea</taxon>
        <taxon>Anguinidae</taxon>
        <taxon>Anguininae</taxon>
        <taxon>Ditylenchus</taxon>
    </lineage>
</organism>
<feature type="region of interest" description="Disordered" evidence="1">
    <location>
        <begin position="538"/>
        <end position="586"/>
    </location>
</feature>
<feature type="compositionally biased region" description="Low complexity" evidence="1">
    <location>
        <begin position="459"/>
        <end position="470"/>
    </location>
</feature>
<accession>A0AAD4R5K7</accession>
<feature type="region of interest" description="Disordered" evidence="1">
    <location>
        <begin position="297"/>
        <end position="353"/>
    </location>
</feature>
<feature type="compositionally biased region" description="Basic and acidic residues" evidence="1">
    <location>
        <begin position="175"/>
        <end position="184"/>
    </location>
</feature>
<sequence length="787" mass="87093">MPNFFLEVAAGSNLSSCFLVLDINIQESAEFTSSQNFDSSKKACVHDSLQGNSMHMTLIHANCHLGELHIIDFSKAALGDIDASDLFQYYYMSLGWQCNPSAVEINSVLISPKDSNTNDTYFKYLDGNSHHRTMENLSNSMEDYERHYIGNLLQESFQDEGDASFVSENKSGNDSPKKVNHEPRPQNTGNVANFCTDQNGFLEPPGFPSKMKRKPQAPAFHQTEQQPPFAGCRPAHIFLFDRLSESQGFGIGRSPMTPNMAPQPPMQMGKSYSSVASAVAPNGLTIGTQQRNSVDVSEFPLMPPKPVSPSSTHSSNSSGSNGGWYKSNNFVPKHQSYHQNNHQYGNHGQHGNGWAKEHYVKKYPMQPKRSTSHFDLSSAKAENENMPPKPARIPGLNPIDRQKNGGAKPIYPSSTVVKSLGNKQQTVGEFNFTNPRKKAKSNNTNGHPNGLQNVIKHGSFSNFSTAFSSTQGKPNAQLSTRRPSPPALLKKPSSDAILEKEDLLDGLKMDQKSRFEVLTKIGGLPADLSPKTMLASIEKRSVSSAEDEKFEEEDEKMSELNKKPTKSKQDLEFKPDKKFKSDTVPPSKKIQRARSVDTETLSAWAQLVLLTAKLMSIFSMVVTGKVFRSADDTPETGTKNGYAPVATANRKKNNNKFVKRNIVKKPLMLQMIVSSLSTVQTAACVSVLWITNLLFDVCTLLWTAAVVASKSLALNCWNCLVICWTKVEICGSHVWESTTDGLFFPQKAFVRELQPDYRKMSFSGNTIGKGTYWDAKDQGPLGWVPGF</sequence>
<name>A0AAD4R5K7_9BILA</name>
<proteinExistence type="predicted"/>
<feature type="compositionally biased region" description="Low complexity" evidence="1">
    <location>
        <begin position="308"/>
        <end position="329"/>
    </location>
</feature>
<gene>
    <name evidence="2" type="ORF">DdX_10105</name>
</gene>
<feature type="region of interest" description="Disordered" evidence="1">
    <location>
        <begin position="163"/>
        <end position="190"/>
    </location>
</feature>
<feature type="compositionally biased region" description="Polar residues" evidence="1">
    <location>
        <begin position="471"/>
        <end position="482"/>
    </location>
</feature>
<feature type="compositionally biased region" description="Low complexity" evidence="1">
    <location>
        <begin position="337"/>
        <end position="353"/>
    </location>
</feature>
<dbReference type="AlphaFoldDB" id="A0AAD4R5K7"/>
<comment type="caution">
    <text evidence="2">The sequence shown here is derived from an EMBL/GenBank/DDBJ whole genome shotgun (WGS) entry which is preliminary data.</text>
</comment>
<evidence type="ECO:0000313" key="3">
    <source>
        <dbReference type="Proteomes" id="UP001201812"/>
    </source>
</evidence>
<dbReference type="Proteomes" id="UP001201812">
    <property type="component" value="Unassembled WGS sequence"/>
</dbReference>
<dbReference type="EMBL" id="JAKKPZ010000021">
    <property type="protein sequence ID" value="KAI1711643.1"/>
    <property type="molecule type" value="Genomic_DNA"/>
</dbReference>